<evidence type="ECO:0000256" key="2">
    <source>
        <dbReference type="ARBA" id="ARBA00022450"/>
    </source>
</evidence>
<dbReference type="Pfam" id="PF02801">
    <property type="entry name" value="Ketoacyl-synt_C"/>
    <property type="match status" value="1"/>
</dbReference>
<dbReference type="InterPro" id="IPR015424">
    <property type="entry name" value="PyrdxlP-dep_Trfase"/>
</dbReference>
<dbReference type="InterPro" id="IPR009081">
    <property type="entry name" value="PP-bd_ACP"/>
</dbReference>
<evidence type="ECO:0000256" key="1">
    <source>
        <dbReference type="ARBA" id="ARBA00001933"/>
    </source>
</evidence>
<dbReference type="SUPFAM" id="SSF56801">
    <property type="entry name" value="Acetyl-CoA synthetase-like"/>
    <property type="match status" value="1"/>
</dbReference>
<dbReference type="Proteomes" id="UP000678513">
    <property type="component" value="Chromosome"/>
</dbReference>
<dbReference type="InterPro" id="IPR004839">
    <property type="entry name" value="Aminotransferase_I/II_large"/>
</dbReference>
<keyword evidence="4" id="KW-0808">Transferase</keyword>
<dbReference type="InterPro" id="IPR015422">
    <property type="entry name" value="PyrdxlP-dep_Trfase_small"/>
</dbReference>
<protein>
    <submittedName>
        <fullName evidence="8">Aminotransferase class I/II-fold pyridoxal phosphate-dependent enzyme</fullName>
    </submittedName>
</protein>
<dbReference type="InterPro" id="IPR014043">
    <property type="entry name" value="Acyl_transferase_dom"/>
</dbReference>
<dbReference type="InterPro" id="IPR015421">
    <property type="entry name" value="PyrdxlP-dep_Trfase_major"/>
</dbReference>
<accession>A0ABX7Y4T5</accession>
<dbReference type="InterPro" id="IPR000873">
    <property type="entry name" value="AMP-dep_synth/lig_dom"/>
</dbReference>
<dbReference type="Gene3D" id="3.40.640.10">
    <property type="entry name" value="Type I PLP-dependent aspartate aminotransferase-like (Major domain)"/>
    <property type="match status" value="1"/>
</dbReference>
<dbReference type="Pfam" id="PF00155">
    <property type="entry name" value="Aminotran_1_2"/>
    <property type="match status" value="1"/>
</dbReference>
<dbReference type="InterPro" id="IPR001917">
    <property type="entry name" value="Aminotrans_II_pyridoxalP_BS"/>
</dbReference>
<sequence length="2421" mass="256643">MMQPTDLDAALADRLAGTVPDLLDRFAEQTPDKTAVCFLNSMGGAQTIDAAGLRRRAWGIAHRILEAGGAGERVLLLLPPGIDYIASFMGCLYAGMVAVPAYPLDTRNISSSLERLGSIVEDCEAQIALVNPSDSGEAQCLPELPGLPARLTWVDVAAAPLADEPPPISRQVRDSVAFLQYTSGSTGDPHGVEVTHRNLLENLTAMHLAFEHNEASAVASWLPPYHDMGLIGGILLPIFGGLTSWHMAPTTFIRRPALWLRAISEGRVTTTFAPNFAFDYIVTRLGSEDIAGFDLSCWHRAVNGAEPVRAASLERFAEFAKPAGFRREALAPAYGLAEATLMVTASPADRDLLVVELDREALAEGRAVKAEHAGGVVMVGCGHPARNTNIRIVDPESRVQLQEGRVGEVWVAGPGVARGYRGRVEQSAEIFRAHLADDEGEEYLRTGDLGFILDGDLFLTGRVKDLIIDEGRNIYPPDVEEILEREMPELRRGYGAVFGTMVDGRERVVVVYEPVRRGAADPGQLLVRMRSVLASHTGVTPLAVLLVPMGTSPRTTSGKIRRAEFRRLFENLRLRIDAVSLLDLDALQLDDARSLKSSTLPPDTPLADLGIHFADLLCHAAMHPWLDVGKVLREPVLGSLGNDMVASASISSVEDTAAEVKKILSELLGVAPGHIDEETPLRDLGIGSRQTVMLCERLSRRRGVRMNPEFVFDHPTVSALAQALPVAQDVPGPAPLVSTPPEGPVVITGLSCRLPGADTPRAFEKMLLEGATGIGPAERTGLSGRLAGWIEPLAAFDTKAFGISEREAMTMDPQHALALVACCQALEDAGYDWREPPTRRMGVFVGISSSDSAFERQASGAPPDLYEATGMSHAVAANRVSYLLNLTGPSMAVDTACSSSLTALHLALQSVRHGECDAALVVGVSHLRSPRFFEALEDGQMLALDGRPRGFAQGAAGYVRGEGVAALFLRRSQDAQAAGERAYATVRGSALSHVGKTNGLTAPSSSSQAAVLRAALEDAGTKSSEVAFVESHGTGTALGDPIELAALSEVYGRGRETSSPLLLGVVKNNIGHLEAAAGIAGIVKAALIIESGVVPPVVGVEAPTEHFGWEGSGLILPHEPALLPSDVLACVAVSSFGFGGALGHVILGPPEGLEARRPSARALRIEAADCQGLRDAAARIADEVDRSRGVDVPLPAMAGGRERLVVIASEPGNACEALRATVHGGRHPDAIRWSIGSETRGATLFLLPGQGSLSPGAAGGLNADCESFALALDRLCGELEVRGVHAAKDLLVDPAADPDSLRRTEVQQPLLVALQLALAEALAQHAVVPNLLLGHSAGEITAAVLAGVLSEAEAMDLAVLRGEAMAAVPPGAMIACRASASELAEILAACPTWRVAAFNEPSAVVLAGAETEAERLLMLSAEAGLPARRLSVNHAFHTPAVAEAVEVLRDVGANFVGRQPERTWISSFTGRPVEEISADYWVSHAIQPVRFGDALACAGGSGLGLAVELGVRTLTGAALRILPESTCVVPLLDAGHGAQAFLRALATAEAAGLEVDWGPENKRPTRRPRRVFTNFTRESATRASSAGRQAKVAGATRTEGGEAMGMRWLDRTVILHEISKTSGFSEDRIAMQDRLHSDLGLDSLMISALARSLAERGPFSREQLMDKLSGDPTIKTALLALGAGPNGKVDEGGSVCANPETASQPHLRHTSENDVVRPATTMFRHGSRRNVALWSEAREVADRFAKATDGAANPYERIHEGFNGAHITVGGRPMVNFSSFDYLGLSHHPEVRRRAVEAIETYGTSAAATPLLYGETPLHRELESAIAELVGTESAIVFAGGHATNVGTVSHLMGAEDLIIHDEWSHDSCVRGALLSGATRRSYRHNDLESLDGLLTQLRGSHRRALICAEGAYSQDGDLPDLPGLALLADKHDALLMVDEAHSIGVIGETGRGIGEAQNVCGTAIDLWMGTLSKALGSLGGYIAGSREMVEYLRYSAPLYLFSTGPSPANAAAALASVHVLRNEPERVRVLHDRADLFRRLASEAGLDTGVSRESAVVPVIVGEWAQAVNISNQMFRCGFNAMPIGYPAVSRDAARIRFFINAEHEEYELEEAVGCIADLLGGRSPAGVTRLSGPGTQASPSLAVPLPRDGAAFPDLEARRRIMTRIDESCCVSREQATAYVTNPDSAVGRPLTERLQAKGFLVVAGTPAAEQPGLVFDCVGTDGVGPVELRQLARGSRVVRVAWSDALPPSLSTHDEGEQPLRGDGEAVLFAEAKALGIELTVLAAHAVYGPGCRGTVVTAAALAHAGIVDDEMASQPAPLVCTINLAAAAVQAAGSEATHGRRMEIADPHGLTWGRYLCDLFALTSEMAVSHLTVDLGPAPTDRAGFRAGVEAMDVFWTDRPWRYPRALAETATWWWSH</sequence>
<evidence type="ECO:0000256" key="3">
    <source>
        <dbReference type="ARBA" id="ARBA00022553"/>
    </source>
</evidence>
<dbReference type="Gene3D" id="3.90.1150.10">
    <property type="entry name" value="Aspartate Aminotransferase, domain 1"/>
    <property type="match status" value="1"/>
</dbReference>
<keyword evidence="2" id="KW-0596">Phosphopantetheine</keyword>
<dbReference type="SUPFAM" id="SSF55048">
    <property type="entry name" value="Probable ACP-binding domain of malonyl-CoA ACP transacylase"/>
    <property type="match status" value="1"/>
</dbReference>
<dbReference type="SUPFAM" id="SSF47336">
    <property type="entry name" value="ACP-like"/>
    <property type="match status" value="1"/>
</dbReference>
<keyword evidence="3" id="KW-0597">Phosphoprotein</keyword>
<keyword evidence="9" id="KW-1185">Reference proteome</keyword>
<dbReference type="Gene3D" id="1.10.1200.10">
    <property type="entry name" value="ACP-like"/>
    <property type="match status" value="1"/>
</dbReference>
<dbReference type="Pfam" id="PF00550">
    <property type="entry name" value="PP-binding"/>
    <property type="match status" value="1"/>
</dbReference>
<dbReference type="Gene3D" id="3.40.47.10">
    <property type="match status" value="1"/>
</dbReference>
<evidence type="ECO:0000313" key="9">
    <source>
        <dbReference type="Proteomes" id="UP000678513"/>
    </source>
</evidence>
<dbReference type="InterPro" id="IPR016035">
    <property type="entry name" value="Acyl_Trfase/lysoPLipase"/>
</dbReference>
<dbReference type="InterPro" id="IPR020806">
    <property type="entry name" value="PKS_PP-bd"/>
</dbReference>
<comment type="cofactor">
    <cofactor evidence="1">
        <name>pyridoxal 5'-phosphate</name>
        <dbReference type="ChEBI" id="CHEBI:597326"/>
    </cofactor>
</comment>
<evidence type="ECO:0000259" key="7">
    <source>
        <dbReference type="PROSITE" id="PS52004"/>
    </source>
</evidence>
<feature type="domain" description="Ketosynthase family 3 (KS3)" evidence="7">
    <location>
        <begin position="742"/>
        <end position="1149"/>
    </location>
</feature>
<dbReference type="InterPro" id="IPR042099">
    <property type="entry name" value="ANL_N_sf"/>
</dbReference>
<dbReference type="PANTHER" id="PTHR43775:SF37">
    <property type="entry name" value="SI:DKEY-61P9.11"/>
    <property type="match status" value="1"/>
</dbReference>
<dbReference type="InterPro" id="IPR001227">
    <property type="entry name" value="Ac_transferase_dom_sf"/>
</dbReference>
<evidence type="ECO:0000259" key="6">
    <source>
        <dbReference type="PROSITE" id="PS50075"/>
    </source>
</evidence>
<dbReference type="SMART" id="SM00823">
    <property type="entry name" value="PKS_PP"/>
    <property type="match status" value="1"/>
</dbReference>
<feature type="domain" description="Carrier" evidence="6">
    <location>
        <begin position="654"/>
        <end position="728"/>
    </location>
</feature>
<gene>
    <name evidence="8" type="ORF">J5A65_13340</name>
</gene>
<dbReference type="Gene3D" id="3.30.70.3290">
    <property type="match status" value="1"/>
</dbReference>
<dbReference type="PROSITE" id="PS00606">
    <property type="entry name" value="KS3_1"/>
    <property type="match status" value="1"/>
</dbReference>
<evidence type="ECO:0000313" key="8">
    <source>
        <dbReference type="EMBL" id="QUC07879.1"/>
    </source>
</evidence>
<dbReference type="Pfam" id="PF00501">
    <property type="entry name" value="AMP-binding"/>
    <property type="match status" value="1"/>
</dbReference>
<dbReference type="CDD" id="cd06454">
    <property type="entry name" value="KBL_like"/>
    <property type="match status" value="1"/>
</dbReference>
<dbReference type="PROSITE" id="PS00599">
    <property type="entry name" value="AA_TRANSFER_CLASS_2"/>
    <property type="match status" value="1"/>
</dbReference>
<proteinExistence type="predicted"/>
<dbReference type="SMART" id="SM00825">
    <property type="entry name" value="PKS_KS"/>
    <property type="match status" value="1"/>
</dbReference>
<dbReference type="InterPro" id="IPR014031">
    <property type="entry name" value="Ketoacyl_synth_C"/>
</dbReference>
<organism evidence="8 9">
    <name type="scientific">Arachnia rubra</name>
    <dbReference type="NCBI Taxonomy" id="1547448"/>
    <lineage>
        <taxon>Bacteria</taxon>
        <taxon>Bacillati</taxon>
        <taxon>Actinomycetota</taxon>
        <taxon>Actinomycetes</taxon>
        <taxon>Propionibacteriales</taxon>
        <taxon>Propionibacteriaceae</taxon>
        <taxon>Arachnia</taxon>
    </lineage>
</organism>
<evidence type="ECO:0000256" key="4">
    <source>
        <dbReference type="ARBA" id="ARBA00022679"/>
    </source>
</evidence>
<dbReference type="SUPFAM" id="SSF52151">
    <property type="entry name" value="FabD/lysophospholipase-like"/>
    <property type="match status" value="1"/>
</dbReference>
<evidence type="ECO:0000256" key="5">
    <source>
        <dbReference type="ARBA" id="ARBA00022898"/>
    </source>
</evidence>
<name>A0ABX7Y4T5_9ACTN</name>
<dbReference type="EMBL" id="CP072384">
    <property type="protein sequence ID" value="QUC07879.1"/>
    <property type="molecule type" value="Genomic_DNA"/>
</dbReference>
<dbReference type="Gene3D" id="3.30.300.30">
    <property type="match status" value="1"/>
</dbReference>
<dbReference type="InterPro" id="IPR016039">
    <property type="entry name" value="Thiolase-like"/>
</dbReference>
<dbReference type="PROSITE" id="PS52004">
    <property type="entry name" value="KS3_2"/>
    <property type="match status" value="1"/>
</dbReference>
<dbReference type="CDD" id="cd00833">
    <property type="entry name" value="PKS"/>
    <property type="match status" value="1"/>
</dbReference>
<keyword evidence="5" id="KW-0663">Pyridoxal phosphate</keyword>
<dbReference type="RefSeq" id="WP_212323028.1">
    <property type="nucleotide sequence ID" value="NZ_AP024463.1"/>
</dbReference>
<dbReference type="SUPFAM" id="SSF53383">
    <property type="entry name" value="PLP-dependent transferases"/>
    <property type="match status" value="1"/>
</dbReference>
<dbReference type="Pfam" id="PF00109">
    <property type="entry name" value="ketoacyl-synt"/>
    <property type="match status" value="1"/>
</dbReference>
<dbReference type="InterPro" id="IPR036736">
    <property type="entry name" value="ACP-like_sf"/>
</dbReference>
<dbReference type="SUPFAM" id="SSF53901">
    <property type="entry name" value="Thiolase-like"/>
    <property type="match status" value="1"/>
</dbReference>
<dbReference type="PROSITE" id="PS50075">
    <property type="entry name" value="CARRIER"/>
    <property type="match status" value="1"/>
</dbReference>
<dbReference type="PANTHER" id="PTHR43775">
    <property type="entry name" value="FATTY ACID SYNTHASE"/>
    <property type="match status" value="1"/>
</dbReference>
<dbReference type="InterPro" id="IPR045851">
    <property type="entry name" value="AMP-bd_C_sf"/>
</dbReference>
<dbReference type="InterPro" id="IPR018201">
    <property type="entry name" value="Ketoacyl_synth_AS"/>
</dbReference>
<dbReference type="GO" id="GO:0008483">
    <property type="term" value="F:transaminase activity"/>
    <property type="evidence" value="ECO:0007669"/>
    <property type="project" value="UniProtKB-KW"/>
</dbReference>
<dbReference type="InterPro" id="IPR014030">
    <property type="entry name" value="Ketoacyl_synth_N"/>
</dbReference>
<dbReference type="SMART" id="SM00827">
    <property type="entry name" value="PKS_AT"/>
    <property type="match status" value="1"/>
</dbReference>
<dbReference type="InterPro" id="IPR050091">
    <property type="entry name" value="PKS_NRPS_Biosynth_Enz"/>
</dbReference>
<dbReference type="InterPro" id="IPR020841">
    <property type="entry name" value="PKS_Beta-ketoAc_synthase_dom"/>
</dbReference>
<reference evidence="8 9" key="1">
    <citation type="submission" date="2021-03" db="EMBL/GenBank/DDBJ databases">
        <title>Human Oral Microbial Genomes.</title>
        <authorList>
            <person name="Johnston C.D."/>
            <person name="Chen T."/>
            <person name="Dewhirst F.E."/>
        </authorList>
    </citation>
    <scope>NUCLEOTIDE SEQUENCE [LARGE SCALE GENOMIC DNA]</scope>
    <source>
        <strain evidence="8 9">DSMZ 100122</strain>
    </source>
</reference>
<dbReference type="CDD" id="cd05931">
    <property type="entry name" value="FAAL"/>
    <property type="match status" value="1"/>
</dbReference>
<dbReference type="Gene3D" id="3.40.366.10">
    <property type="entry name" value="Malonyl-Coenzyme A Acyl Carrier Protein, domain 2"/>
    <property type="match status" value="1"/>
</dbReference>
<dbReference type="Gene3D" id="3.40.50.12780">
    <property type="entry name" value="N-terminal domain of ligase-like"/>
    <property type="match status" value="1"/>
</dbReference>
<dbReference type="Pfam" id="PF00698">
    <property type="entry name" value="Acyl_transf_1"/>
    <property type="match status" value="1"/>
</dbReference>
<keyword evidence="8" id="KW-0032">Aminotransferase</keyword>
<dbReference type="InterPro" id="IPR040097">
    <property type="entry name" value="FAAL/FAAC"/>
</dbReference>
<dbReference type="InterPro" id="IPR016036">
    <property type="entry name" value="Malonyl_transacylase_ACP-bd"/>
</dbReference>
<dbReference type="SMART" id="SM01294">
    <property type="entry name" value="PKS_PP_betabranch"/>
    <property type="match status" value="1"/>
</dbReference>